<evidence type="ECO:0000256" key="5">
    <source>
        <dbReference type="PIRSR" id="PIRSR602401-1"/>
    </source>
</evidence>
<keyword evidence="3 6" id="KW-0560">Oxidoreductase</keyword>
<dbReference type="OrthoDB" id="1470350at2759"/>
<dbReference type="GO" id="GO:0005506">
    <property type="term" value="F:iron ion binding"/>
    <property type="evidence" value="ECO:0007669"/>
    <property type="project" value="InterPro"/>
</dbReference>
<evidence type="ECO:0000313" key="7">
    <source>
        <dbReference type="EMBL" id="TMW62706.1"/>
    </source>
</evidence>
<evidence type="ECO:0000256" key="2">
    <source>
        <dbReference type="ARBA" id="ARBA00022723"/>
    </source>
</evidence>
<proteinExistence type="inferred from homology"/>
<keyword evidence="8" id="KW-1185">Reference proteome</keyword>
<dbReference type="PANTHER" id="PTHR24296">
    <property type="entry name" value="CYTOCHROME P450"/>
    <property type="match status" value="1"/>
</dbReference>
<dbReference type="GO" id="GO:0020037">
    <property type="term" value="F:heme binding"/>
    <property type="evidence" value="ECO:0007669"/>
    <property type="project" value="InterPro"/>
</dbReference>
<dbReference type="CDD" id="cd11064">
    <property type="entry name" value="CYP86A"/>
    <property type="match status" value="1"/>
</dbReference>
<reference evidence="7" key="1">
    <citation type="submission" date="2019-03" db="EMBL/GenBank/DDBJ databases">
        <title>Long read genome sequence of the mycoparasitic Pythium oligandrum ATCC 38472 isolated from sugarbeet rhizosphere.</title>
        <authorList>
            <person name="Gaulin E."/>
        </authorList>
    </citation>
    <scope>NUCLEOTIDE SEQUENCE</scope>
    <source>
        <strain evidence="7">ATCC 38472_TT</strain>
    </source>
</reference>
<protein>
    <recommendedName>
        <fullName evidence="9">Cytochrome P450</fullName>
    </recommendedName>
</protein>
<keyword evidence="6" id="KW-0503">Monooxygenase</keyword>
<dbReference type="GO" id="GO:0006629">
    <property type="term" value="P:lipid metabolic process"/>
    <property type="evidence" value="ECO:0007669"/>
    <property type="project" value="UniProtKB-ARBA"/>
</dbReference>
<comment type="similarity">
    <text evidence="1 6">Belongs to the cytochrome P450 family.</text>
</comment>
<evidence type="ECO:0000256" key="3">
    <source>
        <dbReference type="ARBA" id="ARBA00023002"/>
    </source>
</evidence>
<feature type="binding site" description="axial binding residue" evidence="5">
    <location>
        <position position="427"/>
    </location>
    <ligand>
        <name>heme</name>
        <dbReference type="ChEBI" id="CHEBI:30413"/>
    </ligand>
    <ligandPart>
        <name>Fe</name>
        <dbReference type="ChEBI" id="CHEBI:18248"/>
    </ligandPart>
</feature>
<sequence>MPIVAKWTLPILHNTIEFVSRTSDFHDWLMSMCQQYQGKSFVLRVLGQPDIVVLCTPESVEDVMKTHFESFPKGDTVYEAMGDMFGGGLFASDGDQWAHQRKVASNLFTARKLRETMTESIRKHTIVLRRMLEEAAGQDKTVDLFKLFNRFTIEAFAEIGFGIRMNSMESADEHPFQTAFDRVQRATVLRFVRPSWFWKLQRLVQVGVERQLRQDINTIDGTVLDIISQSIQRRQLGENQRDGADLVSLVLDYNEKTPEAKSGEFDPHYLRDIVVNFLIAGRDTTAQALSWFFKNVGTHPEVVTKIRAEIKHVLPGLMDGSIETPTMEQVQQLTFLEAAIKESLRLYPAVPVSFRVAANDVVLSDGTFIRKGQSVAVPVYGCSRMNYLWGPDAASYNPERWFDPVSGKLIHFPSHKFFAFSAGPRVCLGMNLALLELKIVLASLLSRLDVEVLEPGNVTYDFSLTLPVRGELLGRISLHIAQTEKANA</sequence>
<keyword evidence="5 6" id="KW-0349">Heme</keyword>
<organism evidence="7 8">
    <name type="scientific">Pythium oligandrum</name>
    <name type="common">Mycoparasitic fungus</name>
    <dbReference type="NCBI Taxonomy" id="41045"/>
    <lineage>
        <taxon>Eukaryota</taxon>
        <taxon>Sar</taxon>
        <taxon>Stramenopiles</taxon>
        <taxon>Oomycota</taxon>
        <taxon>Peronosporomycetes</taxon>
        <taxon>Pythiales</taxon>
        <taxon>Pythiaceae</taxon>
        <taxon>Pythium</taxon>
    </lineage>
</organism>
<gene>
    <name evidence="7" type="ORF">Poli38472_005324</name>
</gene>
<dbReference type="InterPro" id="IPR001128">
    <property type="entry name" value="Cyt_P450"/>
</dbReference>
<comment type="caution">
    <text evidence="7">The sequence shown here is derived from an EMBL/GenBank/DDBJ whole genome shotgun (WGS) entry which is preliminary data.</text>
</comment>
<dbReference type="GO" id="GO:0016705">
    <property type="term" value="F:oxidoreductase activity, acting on paired donors, with incorporation or reduction of molecular oxygen"/>
    <property type="evidence" value="ECO:0007669"/>
    <property type="project" value="InterPro"/>
</dbReference>
<dbReference type="SUPFAM" id="SSF48264">
    <property type="entry name" value="Cytochrome P450"/>
    <property type="match status" value="1"/>
</dbReference>
<evidence type="ECO:0000256" key="4">
    <source>
        <dbReference type="ARBA" id="ARBA00023004"/>
    </source>
</evidence>
<evidence type="ECO:0000256" key="6">
    <source>
        <dbReference type="RuleBase" id="RU000461"/>
    </source>
</evidence>
<dbReference type="PRINTS" id="PR00385">
    <property type="entry name" value="P450"/>
</dbReference>
<dbReference type="PRINTS" id="PR00463">
    <property type="entry name" value="EP450I"/>
</dbReference>
<dbReference type="InterPro" id="IPR017972">
    <property type="entry name" value="Cyt_P450_CS"/>
</dbReference>
<evidence type="ECO:0000256" key="1">
    <source>
        <dbReference type="ARBA" id="ARBA00010617"/>
    </source>
</evidence>
<keyword evidence="4 5" id="KW-0408">Iron</keyword>
<dbReference type="InterPro" id="IPR036396">
    <property type="entry name" value="Cyt_P450_sf"/>
</dbReference>
<dbReference type="EMBL" id="SPLM01000073">
    <property type="protein sequence ID" value="TMW62706.1"/>
    <property type="molecule type" value="Genomic_DNA"/>
</dbReference>
<dbReference type="AlphaFoldDB" id="A0A8K1CFT8"/>
<dbReference type="PROSITE" id="PS00086">
    <property type="entry name" value="CYTOCHROME_P450"/>
    <property type="match status" value="1"/>
</dbReference>
<dbReference type="Gene3D" id="1.10.630.10">
    <property type="entry name" value="Cytochrome P450"/>
    <property type="match status" value="1"/>
</dbReference>
<name>A0A8K1CFT8_PYTOL</name>
<keyword evidence="2 5" id="KW-0479">Metal-binding</keyword>
<dbReference type="Pfam" id="PF00067">
    <property type="entry name" value="p450"/>
    <property type="match status" value="1"/>
</dbReference>
<evidence type="ECO:0000313" key="8">
    <source>
        <dbReference type="Proteomes" id="UP000794436"/>
    </source>
</evidence>
<dbReference type="InterPro" id="IPR002401">
    <property type="entry name" value="Cyt_P450_E_grp-I"/>
</dbReference>
<dbReference type="Proteomes" id="UP000794436">
    <property type="component" value="Unassembled WGS sequence"/>
</dbReference>
<dbReference type="GO" id="GO:0004497">
    <property type="term" value="F:monooxygenase activity"/>
    <property type="evidence" value="ECO:0007669"/>
    <property type="project" value="UniProtKB-KW"/>
</dbReference>
<comment type="cofactor">
    <cofactor evidence="5">
        <name>heme</name>
        <dbReference type="ChEBI" id="CHEBI:30413"/>
    </cofactor>
</comment>
<evidence type="ECO:0008006" key="9">
    <source>
        <dbReference type="Google" id="ProtNLM"/>
    </source>
</evidence>
<accession>A0A8K1CFT8</accession>